<feature type="transmembrane region" description="Helical" evidence="6">
    <location>
        <begin position="378"/>
        <end position="396"/>
    </location>
</feature>
<reference evidence="8" key="1">
    <citation type="journal article" date="2019" name="Int. J. Syst. Evol. Microbiol.">
        <title>The Global Catalogue of Microorganisms (GCM) 10K type strain sequencing project: providing services to taxonomists for standard genome sequencing and annotation.</title>
        <authorList>
            <consortium name="The Broad Institute Genomics Platform"/>
            <consortium name="The Broad Institute Genome Sequencing Center for Infectious Disease"/>
            <person name="Wu L."/>
            <person name="Ma J."/>
        </authorList>
    </citation>
    <scope>NUCLEOTIDE SEQUENCE [LARGE SCALE GENOMIC DNA]</scope>
    <source>
        <strain evidence="8">JCM 13929</strain>
    </source>
</reference>
<dbReference type="EMBL" id="BAAAMU010000031">
    <property type="protein sequence ID" value="GAA1642395.1"/>
    <property type="molecule type" value="Genomic_DNA"/>
</dbReference>
<dbReference type="Gene3D" id="1.20.1250.20">
    <property type="entry name" value="MFS general substrate transporter like domains"/>
    <property type="match status" value="1"/>
</dbReference>
<feature type="transmembrane region" description="Helical" evidence="6">
    <location>
        <begin position="170"/>
        <end position="191"/>
    </location>
</feature>
<evidence type="ECO:0000256" key="4">
    <source>
        <dbReference type="ARBA" id="ARBA00022989"/>
    </source>
</evidence>
<feature type="transmembrane region" description="Helical" evidence="6">
    <location>
        <begin position="256"/>
        <end position="279"/>
    </location>
</feature>
<keyword evidence="5 6" id="KW-0472">Membrane</keyword>
<evidence type="ECO:0000256" key="5">
    <source>
        <dbReference type="ARBA" id="ARBA00023136"/>
    </source>
</evidence>
<feature type="transmembrane region" description="Helical" evidence="6">
    <location>
        <begin position="291"/>
        <end position="310"/>
    </location>
</feature>
<sequence>MNAVASGEKATFRAVLGVAEFRALWSAELFSQVGDQFARVSIAVLVYQRTASAALTGLTYALTYLPSLVGGMTLSWVGDRYPRREVIFVVDLVRAVLVAAMALPGMPLPALAVLLAVMTALSGPFKAAQLSLLADVLTGDHYVLGLSIRQITIQSAQIGGFLGGGLLAQALSSTTGLAVDAATFVLSALLVRFGTRRRPAAAGGGGRSRVPAGGFGLAMVWRDPRLRSLAALSWLAGFYVMPEGLAAPYADALDEGSALAVGVIMAADPVGCVIGAFIFGRFVPEPVRDRTVGVLALLAGVPLALCVLWPGLTMSAILFALSGACSICYQMQVGALFVRILPDASRAQGMGVMSSGLITVQGLGIFAGGVVATWTGPVAAIALAGLAGIMAGAYPAREWAAARTEERRRNP</sequence>
<protein>
    <submittedName>
        <fullName evidence="7">MFS transporter</fullName>
    </submittedName>
</protein>
<proteinExistence type="predicted"/>
<dbReference type="SUPFAM" id="SSF103473">
    <property type="entry name" value="MFS general substrate transporter"/>
    <property type="match status" value="1"/>
</dbReference>
<feature type="transmembrane region" description="Helical" evidence="6">
    <location>
        <begin position="316"/>
        <end position="338"/>
    </location>
</feature>
<comment type="caution">
    <text evidence="7">The sequence shown here is derived from an EMBL/GenBank/DDBJ whole genome shotgun (WGS) entry which is preliminary data.</text>
</comment>
<keyword evidence="4 6" id="KW-1133">Transmembrane helix</keyword>
<dbReference type="PANTHER" id="PTHR23513:SF11">
    <property type="entry name" value="STAPHYLOFERRIN A TRANSPORTER"/>
    <property type="match status" value="1"/>
</dbReference>
<gene>
    <name evidence="7" type="ORF">GCM10009733_044300</name>
</gene>
<evidence type="ECO:0000256" key="2">
    <source>
        <dbReference type="ARBA" id="ARBA00022475"/>
    </source>
</evidence>
<keyword evidence="8" id="KW-1185">Reference proteome</keyword>
<comment type="subcellular location">
    <subcellularLocation>
        <location evidence="1">Cell membrane</location>
        <topology evidence="1">Multi-pass membrane protein</topology>
    </subcellularLocation>
</comment>
<dbReference type="InterPro" id="IPR011701">
    <property type="entry name" value="MFS"/>
</dbReference>
<dbReference type="Proteomes" id="UP001500064">
    <property type="component" value="Unassembled WGS sequence"/>
</dbReference>
<dbReference type="Pfam" id="PF07690">
    <property type="entry name" value="MFS_1"/>
    <property type="match status" value="1"/>
</dbReference>
<evidence type="ECO:0000313" key="8">
    <source>
        <dbReference type="Proteomes" id="UP001500064"/>
    </source>
</evidence>
<dbReference type="PANTHER" id="PTHR23513">
    <property type="entry name" value="INTEGRAL MEMBRANE EFFLUX PROTEIN-RELATED"/>
    <property type="match status" value="1"/>
</dbReference>
<keyword evidence="3 6" id="KW-0812">Transmembrane</keyword>
<evidence type="ECO:0000256" key="6">
    <source>
        <dbReference type="SAM" id="Phobius"/>
    </source>
</evidence>
<evidence type="ECO:0000313" key="7">
    <source>
        <dbReference type="EMBL" id="GAA1642395.1"/>
    </source>
</evidence>
<dbReference type="CDD" id="cd06173">
    <property type="entry name" value="MFS_MefA_like"/>
    <property type="match status" value="1"/>
</dbReference>
<feature type="transmembrane region" description="Helical" evidence="6">
    <location>
        <begin position="53"/>
        <end position="74"/>
    </location>
</feature>
<name>A0ABP4R9G1_9ACTN</name>
<dbReference type="InterPro" id="IPR036259">
    <property type="entry name" value="MFS_trans_sf"/>
</dbReference>
<accession>A0ABP4R9G1</accession>
<keyword evidence="2" id="KW-1003">Cell membrane</keyword>
<feature type="transmembrane region" description="Helical" evidence="6">
    <location>
        <begin position="95"/>
        <end position="121"/>
    </location>
</feature>
<feature type="transmembrane region" description="Helical" evidence="6">
    <location>
        <begin position="350"/>
        <end position="372"/>
    </location>
</feature>
<organism evidence="7 8">
    <name type="scientific">Nonomuraea maheshkhaliensis</name>
    <dbReference type="NCBI Taxonomy" id="419590"/>
    <lineage>
        <taxon>Bacteria</taxon>
        <taxon>Bacillati</taxon>
        <taxon>Actinomycetota</taxon>
        <taxon>Actinomycetes</taxon>
        <taxon>Streptosporangiales</taxon>
        <taxon>Streptosporangiaceae</taxon>
        <taxon>Nonomuraea</taxon>
    </lineage>
</organism>
<evidence type="ECO:0000256" key="1">
    <source>
        <dbReference type="ARBA" id="ARBA00004651"/>
    </source>
</evidence>
<feature type="transmembrane region" description="Helical" evidence="6">
    <location>
        <begin position="229"/>
        <end position="250"/>
    </location>
</feature>
<evidence type="ECO:0000256" key="3">
    <source>
        <dbReference type="ARBA" id="ARBA00022692"/>
    </source>
</evidence>